<reference evidence="2" key="1">
    <citation type="journal article" date="2019" name="Int. J. Syst. Evol. Microbiol.">
        <title>The Global Catalogue of Microorganisms (GCM) 10K type strain sequencing project: providing services to taxonomists for standard genome sequencing and annotation.</title>
        <authorList>
            <consortium name="The Broad Institute Genomics Platform"/>
            <consortium name="The Broad Institute Genome Sequencing Center for Infectious Disease"/>
            <person name="Wu L."/>
            <person name="Ma J."/>
        </authorList>
    </citation>
    <scope>NUCLEOTIDE SEQUENCE [LARGE SCALE GENOMIC DNA]</scope>
    <source>
        <strain evidence="2">CCM 8391</strain>
    </source>
</reference>
<comment type="caution">
    <text evidence="1">The sequence shown here is derived from an EMBL/GenBank/DDBJ whole genome shotgun (WGS) entry which is preliminary data.</text>
</comment>
<protein>
    <recommendedName>
        <fullName evidence="3">HEPN domain-containing protein</fullName>
    </recommendedName>
</protein>
<dbReference type="Proteomes" id="UP001596302">
    <property type="component" value="Unassembled WGS sequence"/>
</dbReference>
<dbReference type="RefSeq" id="WP_379581908.1">
    <property type="nucleotide sequence ID" value="NZ_JBHSQW010000002.1"/>
</dbReference>
<keyword evidence="2" id="KW-1185">Reference proteome</keyword>
<evidence type="ECO:0000313" key="2">
    <source>
        <dbReference type="Proteomes" id="UP001596302"/>
    </source>
</evidence>
<proteinExistence type="predicted"/>
<name>A0ABW1IXC1_9PSEU</name>
<organism evidence="1 2">
    <name type="scientific">Pseudonocardia hispaniensis</name>
    <dbReference type="NCBI Taxonomy" id="904933"/>
    <lineage>
        <taxon>Bacteria</taxon>
        <taxon>Bacillati</taxon>
        <taxon>Actinomycetota</taxon>
        <taxon>Actinomycetes</taxon>
        <taxon>Pseudonocardiales</taxon>
        <taxon>Pseudonocardiaceae</taxon>
        <taxon>Pseudonocardia</taxon>
    </lineage>
</organism>
<evidence type="ECO:0008006" key="3">
    <source>
        <dbReference type="Google" id="ProtNLM"/>
    </source>
</evidence>
<accession>A0ABW1IXC1</accession>
<dbReference type="EMBL" id="JBHSQW010000002">
    <property type="protein sequence ID" value="MFC5992889.1"/>
    <property type="molecule type" value="Genomic_DNA"/>
</dbReference>
<sequence length="59" mass="6712">MPDVIPLPKVEQLRDDLIQLRNRYRWDAYLVGTAGEDAAQQALDAVNRLLTDHRPAGVR</sequence>
<gene>
    <name evidence="1" type="ORF">ACFQE5_01540</name>
</gene>
<evidence type="ECO:0000313" key="1">
    <source>
        <dbReference type="EMBL" id="MFC5992889.1"/>
    </source>
</evidence>